<dbReference type="Pfam" id="PF03989">
    <property type="entry name" value="DNA_gyraseA_C"/>
    <property type="match status" value="4"/>
</dbReference>
<dbReference type="GO" id="GO:0006265">
    <property type="term" value="P:DNA topological change"/>
    <property type="evidence" value="ECO:0007669"/>
    <property type="project" value="InterPro"/>
</dbReference>
<dbReference type="InterPro" id="IPR035516">
    <property type="entry name" value="Gyrase/topoIV_suA_C"/>
</dbReference>
<proteinExistence type="predicted"/>
<dbReference type="InterPro" id="IPR006691">
    <property type="entry name" value="GyrA/parC_rep"/>
</dbReference>
<dbReference type="EMBL" id="CAESAI010000017">
    <property type="protein sequence ID" value="CAB4338846.1"/>
    <property type="molecule type" value="Genomic_DNA"/>
</dbReference>
<dbReference type="GO" id="GO:0009330">
    <property type="term" value="C:DNA topoisomerase type II (double strand cut, ATP-hydrolyzing) complex"/>
    <property type="evidence" value="ECO:0007669"/>
    <property type="project" value="TreeGrafter"/>
</dbReference>
<dbReference type="GO" id="GO:0005737">
    <property type="term" value="C:cytoplasm"/>
    <property type="evidence" value="ECO:0007669"/>
    <property type="project" value="TreeGrafter"/>
</dbReference>
<sequence length="251" mass="26937">MANLLSLAPEEHVVEVLDLRDYEQAKYLVLATRNGVIKKSRLTDYDSSRSTGLVAITLRDEDGVVSAQLVDDEDDLLLVSKMGYSVRCHADDATLRPMGRTAGGVIGIRFKTEDDYLLKMEVATPDSFVVTVTEGGWAKRTSIEEWNAKGRGTQGVRAMRLVEKRGGLAGALICAGDDEIFAIASNGVVIRTRVDEIRAAGRDTMGVSFMKVGDEDKVVAVAKSTAASMAALESVEVPASPTEVAPEGEAE</sequence>
<dbReference type="AlphaFoldDB" id="A0A6J5ZBP0"/>
<gene>
    <name evidence="1" type="ORF">UFOPK3406_00811</name>
</gene>
<dbReference type="SUPFAM" id="SSF101904">
    <property type="entry name" value="GyrA/ParC C-terminal domain-like"/>
    <property type="match status" value="1"/>
</dbReference>
<name>A0A6J5ZBP0_9ZZZZ</name>
<dbReference type="GO" id="GO:0003677">
    <property type="term" value="F:DNA binding"/>
    <property type="evidence" value="ECO:0007669"/>
    <property type="project" value="InterPro"/>
</dbReference>
<organism evidence="1">
    <name type="scientific">freshwater metagenome</name>
    <dbReference type="NCBI Taxonomy" id="449393"/>
    <lineage>
        <taxon>unclassified sequences</taxon>
        <taxon>metagenomes</taxon>
        <taxon>ecological metagenomes</taxon>
    </lineage>
</organism>
<dbReference type="Gene3D" id="2.120.10.90">
    <property type="entry name" value="DNA gyrase/topoisomerase IV, subunit A, C-terminal"/>
    <property type="match status" value="1"/>
</dbReference>
<accession>A0A6J5ZBP0</accession>
<dbReference type="GO" id="GO:0003918">
    <property type="term" value="F:DNA topoisomerase type II (double strand cut, ATP-hydrolyzing) activity"/>
    <property type="evidence" value="ECO:0007669"/>
    <property type="project" value="TreeGrafter"/>
</dbReference>
<dbReference type="PANTHER" id="PTHR43493">
    <property type="entry name" value="DNA GYRASE/TOPOISOMERASE SUBUNIT A"/>
    <property type="match status" value="1"/>
</dbReference>
<reference evidence="1" key="1">
    <citation type="submission" date="2020-05" db="EMBL/GenBank/DDBJ databases">
        <authorList>
            <person name="Chiriac C."/>
            <person name="Salcher M."/>
            <person name="Ghai R."/>
            <person name="Kavagutti S V."/>
        </authorList>
    </citation>
    <scope>NUCLEOTIDE SEQUENCE</scope>
</reference>
<dbReference type="PANTHER" id="PTHR43493:SF5">
    <property type="entry name" value="DNA GYRASE SUBUNIT A, CHLOROPLASTIC_MITOCHONDRIAL"/>
    <property type="match status" value="1"/>
</dbReference>
<evidence type="ECO:0000313" key="1">
    <source>
        <dbReference type="EMBL" id="CAB4338846.1"/>
    </source>
</evidence>
<dbReference type="InterPro" id="IPR050220">
    <property type="entry name" value="Type_II_DNA_Topoisomerases"/>
</dbReference>
<protein>
    <submittedName>
        <fullName evidence="1">Unannotated protein</fullName>
    </submittedName>
</protein>
<dbReference type="GO" id="GO:0005524">
    <property type="term" value="F:ATP binding"/>
    <property type="evidence" value="ECO:0007669"/>
    <property type="project" value="InterPro"/>
</dbReference>